<proteinExistence type="predicted"/>
<comment type="caution">
    <text evidence="2">The sequence shown here is derived from an EMBL/GenBank/DDBJ whole genome shotgun (WGS) entry which is preliminary data.</text>
</comment>
<evidence type="ECO:0000313" key="2">
    <source>
        <dbReference type="EMBL" id="PFX29130.1"/>
    </source>
</evidence>
<dbReference type="Pfam" id="PF00435">
    <property type="entry name" value="Spectrin"/>
    <property type="match status" value="1"/>
</dbReference>
<dbReference type="OrthoDB" id="5973950at2759"/>
<feature type="compositionally biased region" description="Basic and acidic residues" evidence="1">
    <location>
        <begin position="111"/>
        <end position="124"/>
    </location>
</feature>
<dbReference type="InterPro" id="IPR018159">
    <property type="entry name" value="Spectrin/alpha-actinin"/>
</dbReference>
<feature type="region of interest" description="Disordered" evidence="1">
    <location>
        <begin position="93"/>
        <end position="124"/>
    </location>
</feature>
<dbReference type="InterPro" id="IPR002017">
    <property type="entry name" value="Spectrin_repeat"/>
</dbReference>
<evidence type="ECO:0000256" key="1">
    <source>
        <dbReference type="SAM" id="MobiDB-lite"/>
    </source>
</evidence>
<keyword evidence="3" id="KW-1185">Reference proteome</keyword>
<dbReference type="SMART" id="SM00150">
    <property type="entry name" value="SPEC"/>
    <property type="match status" value="2"/>
</dbReference>
<sequence>MSFLKTPQKVLENFRKSKPRLHNMNDMATTLMKSGRLDGGDAEELERVINVIVAKWESIDNRLNASRDRIYAEINKLSQRLVKQRKSIIRRFSSRRNSSFRRKRSMRKKREAQQRKEVEAKNPDVKERKVDISMKETVTKRTSLDLTVSSDQKSKGNERIGDLSTNETVTSSASVDLNASLDPVNVFVKIDNHSEEERLRLEKQSIAFKSLDSSLKSCEKCEESLEEESLQKFSVAESSRKDLEKQLNDITGFEGDVGKSRSEFDSVADKFEKSKEEDLFNDTDSEILDKRVEDLKNSWDQLWGERTVNKNRIIKAVLDLNDESLLKINEDFDDIEREINRPEMYEDERLSLEENILKQKRLMDDIESYDNKIIEVNVSMQNLLERGLIEKEKFEKVHKETGGLREKQKRLRKMCSEYGDRLAKELLDFNQRNNNESPVQVEEETITIGDDYSMLAASLDDILADDISDEGFAELDSSKSVLEMKMSDFDGHVQSMNRWMNDTEKLVNSLHVGMEPSEVSKRIQEIKIRCTDIDKKEAKVKYINKLGQEITAESLDMATTESVEEKVVTLNKKWRDTKEMLSDYSDMEEDEASAFGNCCCFQMVQKAFHACFYS</sequence>
<dbReference type="Proteomes" id="UP000225706">
    <property type="component" value="Unassembled WGS sequence"/>
</dbReference>
<feature type="compositionally biased region" description="Basic residues" evidence="1">
    <location>
        <begin position="93"/>
        <end position="110"/>
    </location>
</feature>
<protein>
    <submittedName>
        <fullName evidence="2">Uncharacterized protein</fullName>
    </submittedName>
</protein>
<name>A0A2B4SJT4_STYPI</name>
<organism evidence="2 3">
    <name type="scientific">Stylophora pistillata</name>
    <name type="common">Smooth cauliflower coral</name>
    <dbReference type="NCBI Taxonomy" id="50429"/>
    <lineage>
        <taxon>Eukaryota</taxon>
        <taxon>Metazoa</taxon>
        <taxon>Cnidaria</taxon>
        <taxon>Anthozoa</taxon>
        <taxon>Hexacorallia</taxon>
        <taxon>Scleractinia</taxon>
        <taxon>Astrocoeniina</taxon>
        <taxon>Pocilloporidae</taxon>
        <taxon>Stylophora</taxon>
    </lineage>
</organism>
<dbReference type="EMBL" id="LSMT01000070">
    <property type="protein sequence ID" value="PFX29130.1"/>
    <property type="molecule type" value="Genomic_DNA"/>
</dbReference>
<dbReference type="AlphaFoldDB" id="A0A2B4SJT4"/>
<evidence type="ECO:0000313" key="3">
    <source>
        <dbReference type="Proteomes" id="UP000225706"/>
    </source>
</evidence>
<accession>A0A2B4SJT4</accession>
<dbReference type="Gene3D" id="1.20.58.60">
    <property type="match status" value="3"/>
</dbReference>
<reference evidence="3" key="1">
    <citation type="journal article" date="2017" name="bioRxiv">
        <title>Comparative analysis of the genomes of Stylophora pistillata and Acropora digitifera provides evidence for extensive differences between species of corals.</title>
        <authorList>
            <person name="Voolstra C.R."/>
            <person name="Li Y."/>
            <person name="Liew Y.J."/>
            <person name="Baumgarten S."/>
            <person name="Zoccola D."/>
            <person name="Flot J.-F."/>
            <person name="Tambutte S."/>
            <person name="Allemand D."/>
            <person name="Aranda M."/>
        </authorList>
    </citation>
    <scope>NUCLEOTIDE SEQUENCE [LARGE SCALE GENOMIC DNA]</scope>
</reference>
<dbReference type="SUPFAM" id="SSF46966">
    <property type="entry name" value="Spectrin repeat"/>
    <property type="match status" value="2"/>
</dbReference>
<gene>
    <name evidence="2" type="ORF">AWC38_SpisGene6104</name>
</gene>